<reference evidence="6" key="1">
    <citation type="submission" date="2016-04" db="EMBL/GenBank/DDBJ databases">
        <authorList>
            <person name="Tabuchi Yagui T.R."/>
        </authorList>
    </citation>
    <scope>NUCLEOTIDE SEQUENCE [LARGE SCALE GENOMIC DNA]</scope>
    <source>
        <strain evidence="6">NIES-26</strain>
    </source>
</reference>
<dbReference type="PANTHER" id="PTHR10996:SF257">
    <property type="entry name" value="GLYOXYLATE REDUCTASE 1"/>
    <property type="match status" value="1"/>
</dbReference>
<dbReference type="AlphaFoldDB" id="A0A367QWQ0"/>
<dbReference type="InterPro" id="IPR050223">
    <property type="entry name" value="D-isomer_2-hydroxyacid_DH"/>
</dbReference>
<dbReference type="InterPro" id="IPR036291">
    <property type="entry name" value="NAD(P)-bd_dom_sf"/>
</dbReference>
<feature type="domain" description="D-isomer specific 2-hydroxyacid dehydrogenase NAD-binding" evidence="5">
    <location>
        <begin position="109"/>
        <end position="287"/>
    </location>
</feature>
<evidence type="ECO:0000313" key="7">
    <source>
        <dbReference type="Proteomes" id="UP000252107"/>
    </source>
</evidence>
<dbReference type="CDD" id="cd05301">
    <property type="entry name" value="GDH"/>
    <property type="match status" value="1"/>
</dbReference>
<evidence type="ECO:0000259" key="5">
    <source>
        <dbReference type="Pfam" id="PF02826"/>
    </source>
</evidence>
<dbReference type="GO" id="GO:0051287">
    <property type="term" value="F:NAD binding"/>
    <property type="evidence" value="ECO:0007669"/>
    <property type="project" value="InterPro"/>
</dbReference>
<comment type="caution">
    <text evidence="6">The sequence shown here is derived from an EMBL/GenBank/DDBJ whole genome shotgun (WGS) entry which is preliminary data.</text>
</comment>
<dbReference type="Pfam" id="PF00389">
    <property type="entry name" value="2-Hacid_dh"/>
    <property type="match status" value="1"/>
</dbReference>
<dbReference type="Gene3D" id="3.40.50.720">
    <property type="entry name" value="NAD(P)-binding Rossmann-like Domain"/>
    <property type="match status" value="2"/>
</dbReference>
<dbReference type="PANTHER" id="PTHR10996">
    <property type="entry name" value="2-HYDROXYACID DEHYDROGENASE-RELATED"/>
    <property type="match status" value="1"/>
</dbReference>
<dbReference type="PROSITE" id="PS00670">
    <property type="entry name" value="D_2_HYDROXYACID_DH_2"/>
    <property type="match status" value="1"/>
</dbReference>
<keyword evidence="2 3" id="KW-0560">Oxidoreductase</keyword>
<dbReference type="Pfam" id="PF02826">
    <property type="entry name" value="2-Hacid_dh_C"/>
    <property type="match status" value="1"/>
</dbReference>
<accession>A0A367QWQ0</accession>
<dbReference type="EMBL" id="LXQD01000296">
    <property type="protein sequence ID" value="RCJ28638.1"/>
    <property type="molecule type" value="Genomic_DNA"/>
</dbReference>
<dbReference type="SUPFAM" id="SSF52283">
    <property type="entry name" value="Formate/glycerate dehydrogenase catalytic domain-like"/>
    <property type="match status" value="1"/>
</dbReference>
<dbReference type="GO" id="GO:0016618">
    <property type="term" value="F:hydroxypyruvate reductase [NAD(P)H] activity"/>
    <property type="evidence" value="ECO:0007669"/>
    <property type="project" value="TreeGrafter"/>
</dbReference>
<organism evidence="6 7">
    <name type="scientific">Nostoc minutum NIES-26</name>
    <dbReference type="NCBI Taxonomy" id="1844469"/>
    <lineage>
        <taxon>Bacteria</taxon>
        <taxon>Bacillati</taxon>
        <taxon>Cyanobacteriota</taxon>
        <taxon>Cyanophyceae</taxon>
        <taxon>Nostocales</taxon>
        <taxon>Nostocaceae</taxon>
        <taxon>Nostoc</taxon>
    </lineage>
</organism>
<comment type="similarity">
    <text evidence="1 3">Belongs to the D-isomer specific 2-hydroxyacid dehydrogenase family.</text>
</comment>
<dbReference type="SUPFAM" id="SSF51735">
    <property type="entry name" value="NAD(P)-binding Rossmann-fold domains"/>
    <property type="match status" value="1"/>
</dbReference>
<dbReference type="FunFam" id="3.40.50.720:FF:000462">
    <property type="entry name" value="Glyoxylate reductase (NADP+)"/>
    <property type="match status" value="1"/>
</dbReference>
<evidence type="ECO:0000256" key="1">
    <source>
        <dbReference type="ARBA" id="ARBA00005854"/>
    </source>
</evidence>
<feature type="domain" description="D-isomer specific 2-hydroxyacid dehydrogenase catalytic" evidence="4">
    <location>
        <begin position="8"/>
        <end position="319"/>
    </location>
</feature>
<dbReference type="Proteomes" id="UP000252107">
    <property type="component" value="Unassembled WGS sequence"/>
</dbReference>
<name>A0A367QWQ0_9NOSO</name>
<evidence type="ECO:0000313" key="6">
    <source>
        <dbReference type="EMBL" id="RCJ28638.1"/>
    </source>
</evidence>
<dbReference type="GO" id="GO:0030267">
    <property type="term" value="F:glyoxylate reductase (NADPH) activity"/>
    <property type="evidence" value="ECO:0007669"/>
    <property type="project" value="TreeGrafter"/>
</dbReference>
<keyword evidence="7" id="KW-1185">Reference proteome</keyword>
<evidence type="ECO:0000256" key="3">
    <source>
        <dbReference type="RuleBase" id="RU003719"/>
    </source>
</evidence>
<dbReference type="InterPro" id="IPR006139">
    <property type="entry name" value="D-isomer_2_OHA_DH_cat_dom"/>
</dbReference>
<evidence type="ECO:0000256" key="2">
    <source>
        <dbReference type="ARBA" id="ARBA00023002"/>
    </source>
</evidence>
<dbReference type="GO" id="GO:0005829">
    <property type="term" value="C:cytosol"/>
    <property type="evidence" value="ECO:0007669"/>
    <property type="project" value="TreeGrafter"/>
</dbReference>
<gene>
    <name evidence="6" type="ORF">A6770_23095</name>
</gene>
<sequence length="324" mass="35545">MPEAQVFITRQLPVGLEQLQQVANVEVWAERQPPPYDVLLKKVKAIDGLLCLLTDRIDEQLIAAGNLKVISQVAVGYDNIDVAAATAKRIPVGHTPGVLTDATADFTWALLMAAARRVVEADRFTRTGLWRTWEPDLLLGPNITGATLGIVGFGRIGQAVARRAKGFDMRILYASTYQWEPELENSLGVKFVPLEQLLQESDFVTLHTPGSDDTYHLFSDRQFDLMKPEAILINTARGTVVDPDSLYRALTNGKIAAAAVDVTEPEPIPNDSPLLTLDNLIITPHIGSASRQTRSKMAKMAIANLIAGLRGDRLPDCVNPEIYQ</sequence>
<proteinExistence type="inferred from homology"/>
<evidence type="ECO:0000259" key="4">
    <source>
        <dbReference type="Pfam" id="PF00389"/>
    </source>
</evidence>
<dbReference type="InterPro" id="IPR029753">
    <property type="entry name" value="D-isomer_DH_CS"/>
</dbReference>
<protein>
    <submittedName>
        <fullName evidence="6">D-glycerate dehydrogenase</fullName>
    </submittedName>
</protein>
<dbReference type="InterPro" id="IPR006140">
    <property type="entry name" value="D-isomer_DH_NAD-bd"/>
</dbReference>